<feature type="transmembrane region" description="Helical" evidence="12">
    <location>
        <begin position="12"/>
        <end position="35"/>
    </location>
</feature>
<dbReference type="PANTHER" id="PTHR24223">
    <property type="entry name" value="ATP-BINDING CASSETTE SUB-FAMILY C"/>
    <property type="match status" value="1"/>
</dbReference>
<dbReference type="InterPro" id="IPR027417">
    <property type="entry name" value="P-loop_NTPase"/>
</dbReference>
<keyword evidence="5" id="KW-0677">Repeat</keyword>
<dbReference type="CDD" id="cd03250">
    <property type="entry name" value="ABCC_MRP_domain1"/>
    <property type="match status" value="1"/>
</dbReference>
<keyword evidence="7" id="KW-0067">ATP-binding</keyword>
<dbReference type="SUPFAM" id="SSF52540">
    <property type="entry name" value="P-loop containing nucleoside triphosphate hydrolases"/>
    <property type="match status" value="2"/>
</dbReference>
<dbReference type="InterPro" id="IPR050173">
    <property type="entry name" value="ABC_transporter_C-like"/>
</dbReference>
<comment type="subcellular location">
    <subcellularLocation>
        <location evidence="1">Endomembrane system</location>
        <topology evidence="1">Multi-pass membrane protein</topology>
    </subcellularLocation>
</comment>
<name>A0A4W6FBX0_LATCA</name>
<feature type="transmembrane region" description="Helical" evidence="12">
    <location>
        <begin position="141"/>
        <end position="161"/>
    </location>
</feature>
<feature type="domain" description="ABC transmembrane type-1" evidence="14">
    <location>
        <begin position="1"/>
        <end position="101"/>
    </location>
</feature>
<dbReference type="STRING" id="8187.ENSLCAP00010048042"/>
<evidence type="ECO:0000256" key="1">
    <source>
        <dbReference type="ARBA" id="ARBA00004127"/>
    </source>
</evidence>
<evidence type="ECO:0000313" key="15">
    <source>
        <dbReference type="Ensembl" id="ENSLCAP00010048042.1"/>
    </source>
</evidence>
<dbReference type="FunFam" id="1.20.1560.10:FF:000015">
    <property type="entry name" value="multidrug resistance-associated protein 5 isoform X1"/>
    <property type="match status" value="1"/>
</dbReference>
<feature type="domain" description="ABC transmembrane type-1" evidence="14">
    <location>
        <begin position="506"/>
        <end position="719"/>
    </location>
</feature>
<dbReference type="AlphaFoldDB" id="A0A4W6FBX0"/>
<evidence type="ECO:0000256" key="7">
    <source>
        <dbReference type="ARBA" id="ARBA00022840"/>
    </source>
</evidence>
<evidence type="ECO:0000259" key="14">
    <source>
        <dbReference type="PROSITE" id="PS50929"/>
    </source>
</evidence>
<dbReference type="GeneTree" id="ENSGT00940000155470"/>
<dbReference type="GO" id="GO:0005524">
    <property type="term" value="F:ATP binding"/>
    <property type="evidence" value="ECO:0007669"/>
    <property type="project" value="UniProtKB-KW"/>
</dbReference>
<dbReference type="CDD" id="cd18599">
    <property type="entry name" value="ABC_6TM_MRP5_8_9_D2"/>
    <property type="match status" value="1"/>
</dbReference>
<dbReference type="CDD" id="cd03244">
    <property type="entry name" value="ABCC_MRP_domain2"/>
    <property type="match status" value="1"/>
</dbReference>
<evidence type="ECO:0000256" key="11">
    <source>
        <dbReference type="SAM" id="MobiDB-lite"/>
    </source>
</evidence>
<dbReference type="Ensembl" id="ENSLCAT00010049225.1">
    <property type="protein sequence ID" value="ENSLCAP00010048042.1"/>
    <property type="gene ID" value="ENSLCAG00010022300.1"/>
</dbReference>
<evidence type="ECO:0000256" key="8">
    <source>
        <dbReference type="ARBA" id="ARBA00022989"/>
    </source>
</evidence>
<dbReference type="SMART" id="SM00382">
    <property type="entry name" value="AAA"/>
    <property type="match status" value="2"/>
</dbReference>
<dbReference type="GO" id="GO:0140359">
    <property type="term" value="F:ABC-type transporter activity"/>
    <property type="evidence" value="ECO:0007669"/>
    <property type="project" value="InterPro"/>
</dbReference>
<dbReference type="InterPro" id="IPR011527">
    <property type="entry name" value="ABC1_TM_dom"/>
</dbReference>
<keyword evidence="4 12" id="KW-0812">Transmembrane</keyword>
<dbReference type="GO" id="GO:0035351">
    <property type="term" value="P:heme transmembrane transport"/>
    <property type="evidence" value="ECO:0007669"/>
    <property type="project" value="Ensembl"/>
</dbReference>
<dbReference type="Gene3D" id="3.40.50.300">
    <property type="entry name" value="P-loop containing nucleotide triphosphate hydrolases"/>
    <property type="match status" value="2"/>
</dbReference>
<dbReference type="InterPro" id="IPR003439">
    <property type="entry name" value="ABC_transporter-like_ATP-bd"/>
</dbReference>
<dbReference type="PANTHER" id="PTHR24223:SF196">
    <property type="entry name" value="ATP-BINDING CASSETTE SUB-FAMILY C MEMBER 5"/>
    <property type="match status" value="1"/>
</dbReference>
<dbReference type="GO" id="GO:0030218">
    <property type="term" value="P:erythrocyte differentiation"/>
    <property type="evidence" value="ECO:0007669"/>
    <property type="project" value="Ensembl"/>
</dbReference>
<evidence type="ECO:0000256" key="12">
    <source>
        <dbReference type="SAM" id="Phobius"/>
    </source>
</evidence>
<feature type="region of interest" description="Disordered" evidence="11">
    <location>
        <begin position="361"/>
        <end position="380"/>
    </location>
</feature>
<dbReference type="GO" id="GO:0012505">
    <property type="term" value="C:endomembrane system"/>
    <property type="evidence" value="ECO:0007669"/>
    <property type="project" value="UniProtKB-SubCell"/>
</dbReference>
<dbReference type="InParanoid" id="A0A4W6FBX0"/>
<dbReference type="FunFam" id="3.40.50.300:FF:000074">
    <property type="entry name" value="Multidrug resistance-associated protein 5 isoform 1"/>
    <property type="match status" value="1"/>
</dbReference>
<evidence type="ECO:0000256" key="6">
    <source>
        <dbReference type="ARBA" id="ARBA00022741"/>
    </source>
</evidence>
<evidence type="ECO:0000259" key="13">
    <source>
        <dbReference type="PROSITE" id="PS50893"/>
    </source>
</evidence>
<dbReference type="Proteomes" id="UP000314980">
    <property type="component" value="Unassembled WGS sequence"/>
</dbReference>
<dbReference type="GO" id="GO:0016020">
    <property type="term" value="C:membrane"/>
    <property type="evidence" value="ECO:0007669"/>
    <property type="project" value="InterPro"/>
</dbReference>
<accession>A0A4W6FBX0</accession>
<dbReference type="Gene3D" id="1.20.1560.10">
    <property type="entry name" value="ABC transporter type 1, transmembrane domain"/>
    <property type="match status" value="2"/>
</dbReference>
<proteinExistence type="inferred from homology"/>
<comment type="similarity">
    <text evidence="2">Belongs to the ABC transporter superfamily. ABCC family. Conjugate transporter (TC 3.A.1.208) subfamily.</text>
</comment>
<dbReference type="PROSITE" id="PS00211">
    <property type="entry name" value="ABC_TRANSPORTER_1"/>
    <property type="match status" value="2"/>
</dbReference>
<dbReference type="InterPro" id="IPR017871">
    <property type="entry name" value="ABC_transporter-like_CS"/>
</dbReference>
<organism evidence="15 16">
    <name type="scientific">Lates calcarifer</name>
    <name type="common">Barramundi</name>
    <name type="synonym">Holocentrus calcarifer</name>
    <dbReference type="NCBI Taxonomy" id="8187"/>
    <lineage>
        <taxon>Eukaryota</taxon>
        <taxon>Metazoa</taxon>
        <taxon>Chordata</taxon>
        <taxon>Craniata</taxon>
        <taxon>Vertebrata</taxon>
        <taxon>Euteleostomi</taxon>
        <taxon>Actinopterygii</taxon>
        <taxon>Neopterygii</taxon>
        <taxon>Teleostei</taxon>
        <taxon>Neoteleostei</taxon>
        <taxon>Acanthomorphata</taxon>
        <taxon>Carangaria</taxon>
        <taxon>Carangaria incertae sedis</taxon>
        <taxon>Centropomidae</taxon>
        <taxon>Lates</taxon>
    </lineage>
</organism>
<dbReference type="Pfam" id="PF00005">
    <property type="entry name" value="ABC_tran"/>
    <property type="match status" value="2"/>
</dbReference>
<dbReference type="SUPFAM" id="SSF90123">
    <property type="entry name" value="ABC transporter transmembrane region"/>
    <property type="match status" value="1"/>
</dbReference>
<sequence length="1002" mass="111683">MCSSDGQRMFEAAAVGSLLAGGPLVAVLGVAYNLLILGPTSLLGSAVFILFYPTMMFSSRLTAYFRRKGVAVTDRRVQKMNEILSYIKFIKMYAWVKAFSAGRQPITVGVAPIVVVIASVATFSTHMLLGYDLTAAQVPRSEHICPMLVLSSLVMCFSCSYRKHVNLLLMLTYFYTFHTSPTPVSVQGKLLGVCGSVGSGKTSLISAILGQMTVLEGSLAVRGRLAYVAQQAWILNATLRDNILFGLEYQEDRYQSVLSACCLRPDLALLPNADLTEIGERGANLSGGQRQRISLARALYSDRDVYILDDPLSALDAHVANHVFHSAIKRQLHHKTVVFVTHQLQVNLLLTGAIHCRWLPRKSGGSQRKPADSKPGSVKKNAQVIKDNSKTDCCYTSAVFYLFLLCFYCVWSCDIKGEEQQCGGVAWPVFQLYMAACGGSASCLLILVLFVFNVGSSAFCQWWLSYWINQGSGVRLCSSAPPHHLPLAPYILLLTPLSVLVFPEHHASSKLHDELFHKILRCPMKFFDMTPTGRILNRFSKDMDEVDTRLPFQAEMFIQNVILVFFCLGVISCVFPWFLVAVGPLVLLFAALHSVSRVFIRELKRLDNMTMSPFMSHITSSIQGLATLQAYGRGQDFLNRYQVLLDQNQAPFYLFSCAMRWLAVRLDVISVALISITALMMVLMHGQIPPAYAGLAISYAVQLTGLFQFTVRLASETEARFTSVERIHHYIQSLSQEAPARVKGRAPPANWPQQGELVFREVEMRYQENFPLVLNRISCTIRPKEKVGIVGRTGSGKSSLGVVLFRLVERCGGSILIDGIDISDIGLADLRSKLSIIPQDPVLFSGTLRFNLDPFDQYTEEQIWDALERSHMKECVSQLPLKLESEVVENGENFSVGERQLLCVARALLRQCKVLILDEATAAMDAETDTLIQETIRSSFQDCTTLTIAHRLHTVLASDRIMVLNQGQVLYHTDQLVDQLVQVKELIYFTCFTYLSRTYSLD</sequence>
<dbReference type="Pfam" id="PF00664">
    <property type="entry name" value="ABC_membrane"/>
    <property type="match status" value="1"/>
</dbReference>
<feature type="transmembrane region" description="Helical" evidence="12">
    <location>
        <begin position="106"/>
        <end position="129"/>
    </location>
</feature>
<dbReference type="InterPro" id="IPR003593">
    <property type="entry name" value="AAA+_ATPase"/>
</dbReference>
<feature type="transmembrane region" description="Helical" evidence="12">
    <location>
        <begin position="662"/>
        <end position="685"/>
    </location>
</feature>
<reference evidence="16" key="1">
    <citation type="submission" date="2015-09" db="EMBL/GenBank/DDBJ databases">
        <authorList>
            <person name="Sai Rama Sridatta P."/>
        </authorList>
    </citation>
    <scope>NUCLEOTIDE SEQUENCE [LARGE SCALE GENOMIC DNA]</scope>
</reference>
<keyword evidence="3" id="KW-0813">Transport</keyword>
<reference evidence="15" key="2">
    <citation type="submission" date="2025-08" db="UniProtKB">
        <authorList>
            <consortium name="Ensembl"/>
        </authorList>
    </citation>
    <scope>IDENTIFICATION</scope>
</reference>
<evidence type="ECO:0000256" key="3">
    <source>
        <dbReference type="ARBA" id="ARBA00022448"/>
    </source>
</evidence>
<dbReference type="GO" id="GO:0016887">
    <property type="term" value="F:ATP hydrolysis activity"/>
    <property type="evidence" value="ECO:0007669"/>
    <property type="project" value="InterPro"/>
</dbReference>
<evidence type="ECO:0000313" key="16">
    <source>
        <dbReference type="Proteomes" id="UP000314980"/>
    </source>
</evidence>
<keyword evidence="8 12" id="KW-1133">Transmembrane helix</keyword>
<dbReference type="FunFam" id="3.40.50.300:FF:000997">
    <property type="entry name" value="Multidrug resistance-associated protein 1"/>
    <property type="match status" value="1"/>
</dbReference>
<evidence type="ECO:0000256" key="10">
    <source>
        <dbReference type="ARBA" id="ARBA00023180"/>
    </source>
</evidence>
<reference evidence="15" key="3">
    <citation type="submission" date="2025-09" db="UniProtKB">
        <authorList>
            <consortium name="Ensembl"/>
        </authorList>
    </citation>
    <scope>IDENTIFICATION</scope>
</reference>
<gene>
    <name evidence="15" type="primary">ABCC5</name>
</gene>
<feature type="domain" description="ABC transporter" evidence="13">
    <location>
        <begin position="162"/>
        <end position="384"/>
    </location>
</feature>
<feature type="transmembrane region" description="Helical" evidence="12">
    <location>
        <begin position="584"/>
        <end position="600"/>
    </location>
</feature>
<keyword evidence="16" id="KW-1185">Reference proteome</keyword>
<evidence type="ECO:0000256" key="4">
    <source>
        <dbReference type="ARBA" id="ARBA00022692"/>
    </source>
</evidence>
<keyword evidence="10" id="KW-0325">Glycoprotein</keyword>
<feature type="domain" description="ABC transporter" evidence="13">
    <location>
        <begin position="759"/>
        <end position="989"/>
    </location>
</feature>
<dbReference type="PROSITE" id="PS50893">
    <property type="entry name" value="ABC_TRANSPORTER_2"/>
    <property type="match status" value="2"/>
</dbReference>
<feature type="transmembrane region" description="Helical" evidence="12">
    <location>
        <begin position="41"/>
        <end position="58"/>
    </location>
</feature>
<feature type="transmembrane region" description="Helical" evidence="12">
    <location>
        <begin position="557"/>
        <end position="578"/>
    </location>
</feature>
<evidence type="ECO:0000256" key="9">
    <source>
        <dbReference type="ARBA" id="ARBA00023136"/>
    </source>
</evidence>
<keyword evidence="9 12" id="KW-0472">Membrane</keyword>
<evidence type="ECO:0000256" key="2">
    <source>
        <dbReference type="ARBA" id="ARBA00009726"/>
    </source>
</evidence>
<protein>
    <submittedName>
        <fullName evidence="15">ATP-binding cassette, sub-family C (CFTR/MRP), member 5</fullName>
    </submittedName>
</protein>
<evidence type="ECO:0000256" key="5">
    <source>
        <dbReference type="ARBA" id="ARBA00022737"/>
    </source>
</evidence>
<keyword evidence="6" id="KW-0547">Nucleotide-binding</keyword>
<dbReference type="InterPro" id="IPR036640">
    <property type="entry name" value="ABC1_TM_sf"/>
</dbReference>
<dbReference type="PROSITE" id="PS50929">
    <property type="entry name" value="ABC_TM1F"/>
    <property type="match status" value="2"/>
</dbReference>